<feature type="chain" id="PRO_5044573180" evidence="1">
    <location>
        <begin position="27"/>
        <end position="111"/>
    </location>
</feature>
<evidence type="ECO:0000256" key="1">
    <source>
        <dbReference type="SAM" id="SignalP"/>
    </source>
</evidence>
<evidence type="ECO:0000313" key="5">
    <source>
        <dbReference type="RefSeq" id="XP_055898885.1"/>
    </source>
</evidence>
<dbReference type="Proteomes" id="UP000076420">
    <property type="component" value="Unassembled WGS sequence"/>
</dbReference>
<evidence type="ECO:0000313" key="2">
    <source>
        <dbReference type="EnsemblMetazoa" id="BGLB007242-PB"/>
    </source>
</evidence>
<reference evidence="5" key="2">
    <citation type="submission" date="2025-04" db="UniProtKB">
        <authorList>
            <consortium name="RefSeq"/>
        </authorList>
    </citation>
    <scope>IDENTIFICATION</scope>
</reference>
<organism evidence="2 3">
    <name type="scientific">Biomphalaria glabrata</name>
    <name type="common">Bloodfluke planorb</name>
    <name type="synonym">Freshwater snail</name>
    <dbReference type="NCBI Taxonomy" id="6526"/>
    <lineage>
        <taxon>Eukaryota</taxon>
        <taxon>Metazoa</taxon>
        <taxon>Spiralia</taxon>
        <taxon>Lophotrochozoa</taxon>
        <taxon>Mollusca</taxon>
        <taxon>Gastropoda</taxon>
        <taxon>Heterobranchia</taxon>
        <taxon>Euthyneura</taxon>
        <taxon>Panpulmonata</taxon>
        <taxon>Hygrophila</taxon>
        <taxon>Lymnaeoidea</taxon>
        <taxon>Planorbidae</taxon>
        <taxon>Biomphalaria</taxon>
    </lineage>
</organism>
<sequence length="111" mass="12868">MELAIWNRAILTVVCVSQLLVIESHAKGITEELPSQRLKRIFIIPPSAPDEPPPCRKLDERCYFDASCCGNLKCRSREIYRIMDKSKGVLKSWVFECKVYEVPQEPIRHYS</sequence>
<evidence type="ECO:0000313" key="4">
    <source>
        <dbReference type="Proteomes" id="UP001165740"/>
    </source>
</evidence>
<dbReference type="RefSeq" id="XP_055898885.1">
    <property type="nucleotide sequence ID" value="XM_056042910.1"/>
</dbReference>
<proteinExistence type="predicted"/>
<dbReference type="VEuPathDB" id="VectorBase:BGLB007242"/>
<feature type="signal peptide" evidence="1">
    <location>
        <begin position="1"/>
        <end position="26"/>
    </location>
</feature>
<accession>A0A2C9JSB2</accession>
<evidence type="ECO:0000313" key="3">
    <source>
        <dbReference type="Proteomes" id="UP000076420"/>
    </source>
</evidence>
<gene>
    <name evidence="2" type="primary">106066034</name>
    <name evidence="5" type="synonym">LOC106066034</name>
</gene>
<dbReference type="OrthoDB" id="10310147at2759"/>
<keyword evidence="1" id="KW-0732">Signal</keyword>
<reference evidence="2" key="1">
    <citation type="submission" date="2020-05" db="UniProtKB">
        <authorList>
            <consortium name="EnsemblMetazoa"/>
        </authorList>
    </citation>
    <scope>IDENTIFICATION</scope>
    <source>
        <strain evidence="2">BB02</strain>
    </source>
</reference>
<dbReference type="VEuPathDB" id="VectorBase:BGLAX_039641"/>
<dbReference type="KEGG" id="bgt:106066034"/>
<protein>
    <submittedName>
        <fullName evidence="5">Uncharacterized protein LOC106066034</fullName>
    </submittedName>
</protein>
<keyword evidence="4" id="KW-1185">Reference proteome</keyword>
<dbReference type="Proteomes" id="UP001165740">
    <property type="component" value="Chromosome 9"/>
</dbReference>
<dbReference type="AlphaFoldDB" id="A0A2C9JSB2"/>
<dbReference type="EnsemblMetazoa" id="BGLB007242-RB">
    <property type="protein sequence ID" value="BGLB007242-PB"/>
    <property type="gene ID" value="BGLB007242"/>
</dbReference>
<name>A0A2C9JSB2_BIOGL</name>